<name>A0A1A9W6J9_9MUSC</name>
<protein>
    <recommendedName>
        <fullName evidence="14">Endothelin-converting enzyme 1</fullName>
    </recommendedName>
</protein>
<dbReference type="PANTHER" id="PTHR11733:SF238">
    <property type="entry name" value="FI07649P-RELATED"/>
    <property type="match status" value="1"/>
</dbReference>
<dbReference type="Pfam" id="PF01431">
    <property type="entry name" value="Peptidase_M13"/>
    <property type="match status" value="1"/>
</dbReference>
<proteinExistence type="inferred from homology"/>
<evidence type="ECO:0000259" key="11">
    <source>
        <dbReference type="Pfam" id="PF05649"/>
    </source>
</evidence>
<dbReference type="Gene3D" id="1.20.1480.30">
    <property type="entry name" value="Designed four-helix bundle protein"/>
    <property type="match status" value="1"/>
</dbReference>
<evidence type="ECO:0000256" key="1">
    <source>
        <dbReference type="ARBA" id="ARBA00001947"/>
    </source>
</evidence>
<keyword evidence="13" id="KW-1185">Reference proteome</keyword>
<dbReference type="GO" id="GO:0004222">
    <property type="term" value="F:metalloendopeptidase activity"/>
    <property type="evidence" value="ECO:0007669"/>
    <property type="project" value="InterPro"/>
</dbReference>
<feature type="compositionally biased region" description="Low complexity" evidence="9">
    <location>
        <begin position="36"/>
        <end position="46"/>
    </location>
</feature>
<evidence type="ECO:0000256" key="4">
    <source>
        <dbReference type="ARBA" id="ARBA00022670"/>
    </source>
</evidence>
<keyword evidence="5" id="KW-0479">Metal-binding</keyword>
<organism evidence="12 13">
    <name type="scientific">Glossina brevipalpis</name>
    <dbReference type="NCBI Taxonomy" id="37001"/>
    <lineage>
        <taxon>Eukaryota</taxon>
        <taxon>Metazoa</taxon>
        <taxon>Ecdysozoa</taxon>
        <taxon>Arthropoda</taxon>
        <taxon>Hexapoda</taxon>
        <taxon>Insecta</taxon>
        <taxon>Pterygota</taxon>
        <taxon>Neoptera</taxon>
        <taxon>Endopterygota</taxon>
        <taxon>Diptera</taxon>
        <taxon>Brachycera</taxon>
        <taxon>Muscomorpha</taxon>
        <taxon>Hippoboscoidea</taxon>
        <taxon>Glossinidae</taxon>
        <taxon>Glossina</taxon>
    </lineage>
</organism>
<feature type="region of interest" description="Disordered" evidence="9">
    <location>
        <begin position="27"/>
        <end position="49"/>
    </location>
</feature>
<evidence type="ECO:0000256" key="8">
    <source>
        <dbReference type="ARBA" id="ARBA00023049"/>
    </source>
</evidence>
<reference evidence="13" key="1">
    <citation type="submission" date="2014-03" db="EMBL/GenBank/DDBJ databases">
        <authorList>
            <person name="Aksoy S."/>
            <person name="Warren W."/>
            <person name="Wilson R.K."/>
        </authorList>
    </citation>
    <scope>NUCLEOTIDE SEQUENCE [LARGE SCALE GENOMIC DNA]</scope>
    <source>
        <strain evidence="13">IAEA</strain>
    </source>
</reference>
<dbReference type="Pfam" id="PF05649">
    <property type="entry name" value="Peptidase_M13_N"/>
    <property type="match status" value="1"/>
</dbReference>
<evidence type="ECO:0000256" key="5">
    <source>
        <dbReference type="ARBA" id="ARBA00022723"/>
    </source>
</evidence>
<sequence>MVTDTSHTLRNTSGTLKGTLDTLKSTSHTLRSTSGTLKGTSDTLKSTSDKVKSTSDTLRSTSDILKSISNTLKGTSDNLRSTSDTLRSTSDALKINITLALLTTALATANEVKASSNSNDFHTVTAKQIMLLAKSAEIRNYMKTDINACDDFYNYACGNWAKINPANNNGKTGLFITLTNAYDRRIARILMNDTQDGRRENKFHPKVKYFYESCLQQTNQRKNNYRKNLLNIMEEFGGMPAVKGKNWNENKFDWITTIARIFAKYGISIIIGVQINADLTNNEINRLYVGQIDGLTNGKSFEYYNQLKLAWELDLITILSLNREQSAKVADEMIEFAQKLALGVADPNEGFDIADETHLKLLDEITEIYGSSLNLTHFVKTWLGYEYKLPVYEYVENYLRNLRILLKETPPRVIANYIMWEMIQYFRLELEGDNEEEQRTKCVGATKQYFIKYLDHVVYQELLKKDPTIVQEIKLLWQQLKLAFEDIWKSSDNKWMKESTRDRALEKLSAMSFEINNYADNDFEKEFASLTISIQNYFENVVNIMKLKGENYRLKLFEPPSLEEYQLRSCTPAYTSEYNKVMLPVAFLQPRFLWDNVYPAALKYATIGSIIAHEMAHGFDDTMGKYDAKGNLNNWWDRNATEVFALRKECLRQQYGRHRYAGKLLTKTQSQGENIADNVGIRIAYAAYENWSLKNVDKSEYLPHMSHITPSQLFFISAAQVWCTDLNNIWQRIVVNTDVHAPEEIRVRASFANFEAFAEAFNCELGSAMHPHRKCVIY</sequence>
<evidence type="ECO:0000256" key="3">
    <source>
        <dbReference type="ARBA" id="ARBA00007357"/>
    </source>
</evidence>
<evidence type="ECO:0000256" key="2">
    <source>
        <dbReference type="ARBA" id="ARBA00004401"/>
    </source>
</evidence>
<keyword evidence="7" id="KW-0862">Zinc</keyword>
<evidence type="ECO:0000313" key="13">
    <source>
        <dbReference type="Proteomes" id="UP000091820"/>
    </source>
</evidence>
<accession>A0A1A9W6J9</accession>
<evidence type="ECO:0000256" key="9">
    <source>
        <dbReference type="SAM" id="MobiDB-lite"/>
    </source>
</evidence>
<evidence type="ECO:0008006" key="14">
    <source>
        <dbReference type="Google" id="ProtNLM"/>
    </source>
</evidence>
<dbReference type="GO" id="GO:0005886">
    <property type="term" value="C:plasma membrane"/>
    <property type="evidence" value="ECO:0007669"/>
    <property type="project" value="UniProtKB-SubCell"/>
</dbReference>
<comment type="subcellular location">
    <subcellularLocation>
        <location evidence="2">Cell membrane</location>
        <topology evidence="2">Single-pass type II membrane protein</topology>
    </subcellularLocation>
</comment>
<dbReference type="PROSITE" id="PS51885">
    <property type="entry name" value="NEPRILYSIN"/>
    <property type="match status" value="1"/>
</dbReference>
<dbReference type="GO" id="GO:0016485">
    <property type="term" value="P:protein processing"/>
    <property type="evidence" value="ECO:0007669"/>
    <property type="project" value="TreeGrafter"/>
</dbReference>
<feature type="domain" description="Peptidase M13 C-terminal" evidence="10">
    <location>
        <begin position="574"/>
        <end position="776"/>
    </location>
</feature>
<keyword evidence="8" id="KW-0482">Metalloprotease</keyword>
<dbReference type="InterPro" id="IPR042089">
    <property type="entry name" value="Peptidase_M13_dom_2"/>
</dbReference>
<keyword evidence="4" id="KW-0645">Protease</keyword>
<dbReference type="Gene3D" id="1.10.1380.10">
    <property type="entry name" value="Neutral endopeptidase , domain2"/>
    <property type="match status" value="1"/>
</dbReference>
<keyword evidence="6" id="KW-0378">Hydrolase</keyword>
<comment type="cofactor">
    <cofactor evidence="1">
        <name>Zn(2+)</name>
        <dbReference type="ChEBI" id="CHEBI:29105"/>
    </cofactor>
</comment>
<dbReference type="SUPFAM" id="SSF55486">
    <property type="entry name" value="Metalloproteases ('zincins'), catalytic domain"/>
    <property type="match status" value="1"/>
</dbReference>
<dbReference type="VEuPathDB" id="VectorBase:GBRI008062"/>
<dbReference type="Proteomes" id="UP000091820">
    <property type="component" value="Unassembled WGS sequence"/>
</dbReference>
<dbReference type="InterPro" id="IPR024079">
    <property type="entry name" value="MetalloPept_cat_dom_sf"/>
</dbReference>
<evidence type="ECO:0000259" key="10">
    <source>
        <dbReference type="Pfam" id="PF01431"/>
    </source>
</evidence>
<dbReference type="AlphaFoldDB" id="A0A1A9W6J9"/>
<dbReference type="GO" id="GO:0046872">
    <property type="term" value="F:metal ion binding"/>
    <property type="evidence" value="ECO:0007669"/>
    <property type="project" value="UniProtKB-KW"/>
</dbReference>
<dbReference type="PRINTS" id="PR00786">
    <property type="entry name" value="NEPRILYSIN"/>
</dbReference>
<evidence type="ECO:0000256" key="7">
    <source>
        <dbReference type="ARBA" id="ARBA00022833"/>
    </source>
</evidence>
<evidence type="ECO:0000256" key="6">
    <source>
        <dbReference type="ARBA" id="ARBA00022801"/>
    </source>
</evidence>
<dbReference type="InterPro" id="IPR018497">
    <property type="entry name" value="Peptidase_M13_C"/>
</dbReference>
<feature type="domain" description="Peptidase M13 N-terminal" evidence="11">
    <location>
        <begin position="149"/>
        <end position="516"/>
    </location>
</feature>
<comment type="similarity">
    <text evidence="3">Belongs to the peptidase M13 family.</text>
</comment>
<dbReference type="InterPro" id="IPR008753">
    <property type="entry name" value="Peptidase_M13_N"/>
</dbReference>
<dbReference type="PANTHER" id="PTHR11733">
    <property type="entry name" value="ZINC METALLOPROTEASE FAMILY M13 NEPRILYSIN-RELATED"/>
    <property type="match status" value="1"/>
</dbReference>
<dbReference type="EnsemblMetazoa" id="GBRI008062-RA">
    <property type="protein sequence ID" value="GBRI008062-PA"/>
    <property type="gene ID" value="GBRI008062"/>
</dbReference>
<dbReference type="InterPro" id="IPR000718">
    <property type="entry name" value="Peptidase_M13"/>
</dbReference>
<dbReference type="CDD" id="cd08662">
    <property type="entry name" value="M13"/>
    <property type="match status" value="1"/>
</dbReference>
<evidence type="ECO:0000313" key="12">
    <source>
        <dbReference type="EnsemblMetazoa" id="GBRI008062-PA"/>
    </source>
</evidence>
<feature type="region of interest" description="Disordered" evidence="9">
    <location>
        <begin position="1"/>
        <end position="20"/>
    </location>
</feature>
<reference evidence="12" key="2">
    <citation type="submission" date="2020-05" db="UniProtKB">
        <authorList>
            <consortium name="EnsemblMetazoa"/>
        </authorList>
    </citation>
    <scope>IDENTIFICATION</scope>
    <source>
        <strain evidence="12">IAEA</strain>
    </source>
</reference>
<dbReference type="Gene3D" id="3.40.390.10">
    <property type="entry name" value="Collagenase (Catalytic Domain)"/>
    <property type="match status" value="1"/>
</dbReference>